<dbReference type="EMBL" id="MU001694">
    <property type="protein sequence ID" value="KAF2453891.1"/>
    <property type="molecule type" value="Genomic_DNA"/>
</dbReference>
<evidence type="ECO:0000313" key="2">
    <source>
        <dbReference type="Proteomes" id="UP000799766"/>
    </source>
</evidence>
<dbReference type="Proteomes" id="UP000799766">
    <property type="component" value="Unassembled WGS sequence"/>
</dbReference>
<gene>
    <name evidence="1" type="ORF">BDY21DRAFT_354433</name>
</gene>
<reference evidence="1" key="1">
    <citation type="journal article" date="2020" name="Stud. Mycol.">
        <title>101 Dothideomycetes genomes: a test case for predicting lifestyles and emergence of pathogens.</title>
        <authorList>
            <person name="Haridas S."/>
            <person name="Albert R."/>
            <person name="Binder M."/>
            <person name="Bloem J."/>
            <person name="Labutti K."/>
            <person name="Salamov A."/>
            <person name="Andreopoulos B."/>
            <person name="Baker S."/>
            <person name="Barry K."/>
            <person name="Bills G."/>
            <person name="Bluhm B."/>
            <person name="Cannon C."/>
            <person name="Castanera R."/>
            <person name="Culley D."/>
            <person name="Daum C."/>
            <person name="Ezra D."/>
            <person name="Gonzalez J."/>
            <person name="Henrissat B."/>
            <person name="Kuo A."/>
            <person name="Liang C."/>
            <person name="Lipzen A."/>
            <person name="Lutzoni F."/>
            <person name="Magnuson J."/>
            <person name="Mondo S."/>
            <person name="Nolan M."/>
            <person name="Ohm R."/>
            <person name="Pangilinan J."/>
            <person name="Park H.-J."/>
            <person name="Ramirez L."/>
            <person name="Alfaro M."/>
            <person name="Sun H."/>
            <person name="Tritt A."/>
            <person name="Yoshinaga Y."/>
            <person name="Zwiers L.-H."/>
            <person name="Turgeon B."/>
            <person name="Goodwin S."/>
            <person name="Spatafora J."/>
            <person name="Crous P."/>
            <person name="Grigoriev I."/>
        </authorList>
    </citation>
    <scope>NUCLEOTIDE SEQUENCE</scope>
    <source>
        <strain evidence="1">ATCC 16933</strain>
    </source>
</reference>
<name>A0A6A6NQ73_9PEZI</name>
<accession>A0A6A6NQ73</accession>
<organism evidence="1 2">
    <name type="scientific">Lineolata rhizophorae</name>
    <dbReference type="NCBI Taxonomy" id="578093"/>
    <lineage>
        <taxon>Eukaryota</taxon>
        <taxon>Fungi</taxon>
        <taxon>Dikarya</taxon>
        <taxon>Ascomycota</taxon>
        <taxon>Pezizomycotina</taxon>
        <taxon>Dothideomycetes</taxon>
        <taxon>Dothideomycetes incertae sedis</taxon>
        <taxon>Lineolatales</taxon>
        <taxon>Lineolataceae</taxon>
        <taxon>Lineolata</taxon>
    </lineage>
</organism>
<dbReference type="AlphaFoldDB" id="A0A6A6NQ73"/>
<proteinExistence type="predicted"/>
<keyword evidence="2" id="KW-1185">Reference proteome</keyword>
<sequence length="83" mass="8812">MVNKGAADEGTQQVGSGRCEGRRTIWAGPPCVCRIRLPNRAAAAAERLQLPRGSSLAATNAHALVGTRRVGRTWRKSEVGKCA</sequence>
<evidence type="ECO:0000313" key="1">
    <source>
        <dbReference type="EMBL" id="KAF2453891.1"/>
    </source>
</evidence>
<protein>
    <submittedName>
        <fullName evidence="1">Uncharacterized protein</fullName>
    </submittedName>
</protein>